<name>A0A3B1ADU0_9ZZZZ</name>
<proteinExistence type="predicted"/>
<dbReference type="SUPFAM" id="SSF56925">
    <property type="entry name" value="OMPA-like"/>
    <property type="match status" value="1"/>
</dbReference>
<reference evidence="1" key="1">
    <citation type="submission" date="2018-06" db="EMBL/GenBank/DDBJ databases">
        <authorList>
            <person name="Zhirakovskaya E."/>
        </authorList>
    </citation>
    <scope>NUCLEOTIDE SEQUENCE</scope>
</reference>
<sequence>YESLSGGAPLLSDNDRELTYYNASVGFNLLPGEAFMGKGWAFNTALYVIGGVGNTSFANDDRFTINFGAGYRFLATDWLAIHLDVRNHIFDTELFGEKTTNNLEFTGGFSIFF</sequence>
<dbReference type="AlphaFoldDB" id="A0A3B1ADU0"/>
<dbReference type="InterPro" id="IPR011250">
    <property type="entry name" value="OMP/PagP_B-barrel"/>
</dbReference>
<organism evidence="1">
    <name type="scientific">hydrothermal vent metagenome</name>
    <dbReference type="NCBI Taxonomy" id="652676"/>
    <lineage>
        <taxon>unclassified sequences</taxon>
        <taxon>metagenomes</taxon>
        <taxon>ecological metagenomes</taxon>
    </lineage>
</organism>
<evidence type="ECO:0000313" key="1">
    <source>
        <dbReference type="EMBL" id="VAW99810.1"/>
    </source>
</evidence>
<feature type="non-terminal residue" evidence="1">
    <location>
        <position position="1"/>
    </location>
</feature>
<protein>
    <recommendedName>
        <fullName evidence="2">Outer membrane beta-barrel domain-containing protein</fullName>
    </recommendedName>
</protein>
<dbReference type="InterPro" id="IPR030820">
    <property type="entry name" value="OMP_myx_plus_Proteobacteria"/>
</dbReference>
<dbReference type="Gene3D" id="2.40.160.20">
    <property type="match status" value="1"/>
</dbReference>
<dbReference type="EMBL" id="UOFV01000188">
    <property type="protein sequence ID" value="VAW99810.1"/>
    <property type="molecule type" value="Genomic_DNA"/>
</dbReference>
<gene>
    <name evidence="1" type="ORF">MNBD_GAMMA19-616</name>
</gene>
<dbReference type="NCBIfam" id="TIGR04565">
    <property type="entry name" value="OMP_myx_plus"/>
    <property type="match status" value="1"/>
</dbReference>
<evidence type="ECO:0008006" key="2">
    <source>
        <dbReference type="Google" id="ProtNLM"/>
    </source>
</evidence>
<accession>A0A3B1ADU0</accession>